<evidence type="ECO:0000259" key="5">
    <source>
        <dbReference type="Pfam" id="PF07940"/>
    </source>
</evidence>
<feature type="domain" description="Heparinase II/III-like C-terminal" evidence="5">
    <location>
        <begin position="434"/>
        <end position="664"/>
    </location>
</feature>
<sequence length="667" mass="78318">MPTASFLAKVKKLGDMPADVALKKIWRKGFDRLYFFFRKYRLLVFPTKAVSIQLEGFHTRSRYLFNPQQQAEYVEMMRTLNCEQDIIEQAELICSHYFNLLGSSLTYLGERLPWNEDFKTNHRWENRFYKEISIIDLSNAADVKVPWELSRFQHFFTLGKAYWLTGNEKYALEFKAQVEDWIIQNPVEMSVNWTCAMDVAIRAVNWIAAYHFFSESPSLHEAFWRRFNQTLFMHGKYIIRNLENGGDHTGNHYLSNLAGLISLGLFFRDGPKGRHAWGKDAEVWLTYGTREIEREMFVQMHEDGSNYEASTSYHRLVTECFLVVTLLCQRNDLLFSDRYMHRLEKMCECIMHTMKPDGRTPLIGDADDGRLLIVSRYGKWIKNDFRHILSVAGELFDRDDFRVIGRDFSEEALWMTGKPPKQTLPKSIPLTSCSYPDGGYFILRNEEAYCLVRCGELSFHGQGTHSHNDQLSFELQVNREDIFIDPGCYVYTADYRMRNYFRGTKSHNTIQINGKEQNDFEELQLFEMREETFSQCVAFQENYFKGMHHGYVNKCGLVHCRELTLRPGEFEIQDRLEPAPSSVQQAADVNYCSTYILPPSMNILERTDKCIIYNENISVELVWDEFSQAQIDECWVSESYGVRVPSKAIRIFSSQFQMKTWIRWHVV</sequence>
<dbReference type="SUPFAM" id="SSF48230">
    <property type="entry name" value="Chondroitin AC/alginate lyase"/>
    <property type="match status" value="1"/>
</dbReference>
<protein>
    <recommendedName>
        <fullName evidence="9">Heparin-sulfate lyase N-terminal domain-containing protein</fullName>
    </recommendedName>
</protein>
<gene>
    <name evidence="7" type="ORF">J2TS6_12810</name>
</gene>
<evidence type="ECO:0000256" key="4">
    <source>
        <dbReference type="ARBA" id="ARBA00023239"/>
    </source>
</evidence>
<dbReference type="AlphaFoldDB" id="A0A919XGJ7"/>
<name>A0A919XGJ7_9BACL</name>
<dbReference type="Gene3D" id="2.70.98.70">
    <property type="match status" value="1"/>
</dbReference>
<dbReference type="GO" id="GO:0016829">
    <property type="term" value="F:lyase activity"/>
    <property type="evidence" value="ECO:0007669"/>
    <property type="project" value="UniProtKB-KW"/>
</dbReference>
<dbReference type="Pfam" id="PF07940">
    <property type="entry name" value="Hepar_II_III_C"/>
    <property type="match status" value="1"/>
</dbReference>
<dbReference type="InterPro" id="IPR031680">
    <property type="entry name" value="Hepar_II_III_N"/>
</dbReference>
<evidence type="ECO:0008006" key="9">
    <source>
        <dbReference type="Google" id="ProtNLM"/>
    </source>
</evidence>
<dbReference type="EMBL" id="BORQ01000001">
    <property type="protein sequence ID" value="GIO30140.1"/>
    <property type="molecule type" value="Genomic_DNA"/>
</dbReference>
<evidence type="ECO:0000313" key="7">
    <source>
        <dbReference type="EMBL" id="GIO30140.1"/>
    </source>
</evidence>
<dbReference type="InterPro" id="IPR012480">
    <property type="entry name" value="Hepar_II_III_C"/>
</dbReference>
<dbReference type="Gene3D" id="1.50.10.100">
    <property type="entry name" value="Chondroitin AC/alginate lyase"/>
    <property type="match status" value="1"/>
</dbReference>
<keyword evidence="4" id="KW-0456">Lyase</keyword>
<comment type="subcellular location">
    <subcellularLocation>
        <location evidence="1">Periplasm</location>
    </subcellularLocation>
</comment>
<dbReference type="Proteomes" id="UP000679779">
    <property type="component" value="Unassembled WGS sequence"/>
</dbReference>
<keyword evidence="3" id="KW-0574">Periplasm</keyword>
<comment type="caution">
    <text evidence="7">The sequence shown here is derived from an EMBL/GenBank/DDBJ whole genome shotgun (WGS) entry which is preliminary data.</text>
</comment>
<organism evidence="7 8">
    <name type="scientific">Paenibacillus albilobatus</name>
    <dbReference type="NCBI Taxonomy" id="2716884"/>
    <lineage>
        <taxon>Bacteria</taxon>
        <taxon>Bacillati</taxon>
        <taxon>Bacillota</taxon>
        <taxon>Bacilli</taxon>
        <taxon>Bacillales</taxon>
        <taxon>Paenibacillaceae</taxon>
        <taxon>Paenibacillus</taxon>
    </lineage>
</organism>
<keyword evidence="2" id="KW-0732">Signal</keyword>
<keyword evidence="8" id="KW-1185">Reference proteome</keyword>
<dbReference type="Pfam" id="PF16889">
    <property type="entry name" value="Hepar_II_III_N"/>
    <property type="match status" value="1"/>
</dbReference>
<evidence type="ECO:0000313" key="8">
    <source>
        <dbReference type="Proteomes" id="UP000679779"/>
    </source>
</evidence>
<evidence type="ECO:0000256" key="2">
    <source>
        <dbReference type="ARBA" id="ARBA00022729"/>
    </source>
</evidence>
<dbReference type="PANTHER" id="PTHR39210">
    <property type="entry name" value="HEPARIN-SULFATE LYASE"/>
    <property type="match status" value="1"/>
</dbReference>
<reference evidence="7" key="1">
    <citation type="submission" date="2021-03" db="EMBL/GenBank/DDBJ databases">
        <title>Antimicrobial resistance genes in bacteria isolated from Japanese honey, and their potential for conferring macrolide and lincosamide resistance in the American foulbrood pathogen Paenibacillus larvae.</title>
        <authorList>
            <person name="Okamoto M."/>
            <person name="Kumagai M."/>
            <person name="Kanamori H."/>
            <person name="Takamatsu D."/>
        </authorList>
    </citation>
    <scope>NUCLEOTIDE SEQUENCE</scope>
    <source>
        <strain evidence="7">J2TS6</strain>
    </source>
</reference>
<dbReference type="PANTHER" id="PTHR39210:SF1">
    <property type="entry name" value="HEPARIN-SULFATE LYASE"/>
    <property type="match status" value="1"/>
</dbReference>
<accession>A0A919XGJ7</accession>
<dbReference type="InterPro" id="IPR008929">
    <property type="entry name" value="Chondroitin_lyas"/>
</dbReference>
<evidence type="ECO:0000259" key="6">
    <source>
        <dbReference type="Pfam" id="PF16889"/>
    </source>
</evidence>
<evidence type="ECO:0000256" key="3">
    <source>
        <dbReference type="ARBA" id="ARBA00022764"/>
    </source>
</evidence>
<feature type="domain" description="Heparin-sulfate lyase N-terminal" evidence="6">
    <location>
        <begin position="130"/>
        <end position="380"/>
    </location>
</feature>
<proteinExistence type="predicted"/>
<evidence type="ECO:0000256" key="1">
    <source>
        <dbReference type="ARBA" id="ARBA00004418"/>
    </source>
</evidence>
<dbReference type="GO" id="GO:0042597">
    <property type="term" value="C:periplasmic space"/>
    <property type="evidence" value="ECO:0007669"/>
    <property type="project" value="UniProtKB-SubCell"/>
</dbReference>